<feature type="transmembrane region" description="Helical" evidence="6">
    <location>
        <begin position="12"/>
        <end position="34"/>
    </location>
</feature>
<dbReference type="PANTHER" id="PTHR33529">
    <property type="entry name" value="SLR0882 PROTEIN-RELATED"/>
    <property type="match status" value="1"/>
</dbReference>
<keyword evidence="3 6" id="KW-0812">Transmembrane</keyword>
<sequence length="391" mass="44359">MMKLYKFYIFKSVIVTSLLSVGLFVFVLLTGNAIRDVLGLLASSHLSWGTFLELILLLIPYVFTFALPLGILTGILIVLGRMSSSQEIVVLKSAGESTWAIVSPIVAVALIGAAVSAQINNYQAPEAFRRYRTLLPNVFREDPLSFIEVGKPIHEFPGYVLYIRKKEGNQLEDIWIWELDERRRAVLLVRALHGEISYNRDSDSLVLTARDGFAELRNRENPDDLKRTPTTISFRETDGIRLPLGRLLGRIPGVSKPAAFNLNELIEKWKFYNRELEKLKTRSKLGDSDYRVVESEKIKYELRIHKNFAMAVSVISLGLIAIPLGIKVGRKEAYANIALALALAFVYYFLMVIVGWFETRPELHPEILIWLPNLGFQSVGIYLIIRENRSC</sequence>
<reference evidence="7 8" key="1">
    <citation type="submission" date="2018-06" db="EMBL/GenBank/DDBJ databases">
        <title>Draft Genome Sequence of a Novel Marine Bacterium Related to the Verrucomicrobia.</title>
        <authorList>
            <person name="Vosseberg J."/>
            <person name="Martijn J."/>
            <person name="Ettema T.J.G."/>
        </authorList>
    </citation>
    <scope>NUCLEOTIDE SEQUENCE [LARGE SCALE GENOMIC DNA]</scope>
    <source>
        <strain evidence="7">TARA_B100001123</strain>
    </source>
</reference>
<feature type="transmembrane region" description="Helical" evidence="6">
    <location>
        <begin position="54"/>
        <end position="79"/>
    </location>
</feature>
<keyword evidence="4 6" id="KW-1133">Transmembrane helix</keyword>
<keyword evidence="2" id="KW-1003">Cell membrane</keyword>
<evidence type="ECO:0000256" key="4">
    <source>
        <dbReference type="ARBA" id="ARBA00022989"/>
    </source>
</evidence>
<dbReference type="Pfam" id="PF03739">
    <property type="entry name" value="LptF_LptG"/>
    <property type="match status" value="1"/>
</dbReference>
<feature type="transmembrane region" description="Helical" evidence="6">
    <location>
        <begin position="367"/>
        <end position="385"/>
    </location>
</feature>
<feature type="transmembrane region" description="Helical" evidence="6">
    <location>
        <begin position="99"/>
        <end position="119"/>
    </location>
</feature>
<proteinExistence type="predicted"/>
<dbReference type="KEGG" id="mtar:DF168_01478"/>
<dbReference type="PANTHER" id="PTHR33529:SF6">
    <property type="entry name" value="YJGP_YJGQ FAMILY PERMEASE"/>
    <property type="match status" value="1"/>
</dbReference>
<evidence type="ECO:0000256" key="1">
    <source>
        <dbReference type="ARBA" id="ARBA00004651"/>
    </source>
</evidence>
<dbReference type="AlphaFoldDB" id="A0A2Z4ADF4"/>
<feature type="transmembrane region" description="Helical" evidence="6">
    <location>
        <begin position="308"/>
        <end position="326"/>
    </location>
</feature>
<accession>A0A2Z4ADF4</accession>
<evidence type="ECO:0000313" key="7">
    <source>
        <dbReference type="EMBL" id="AWT60273.1"/>
    </source>
</evidence>
<protein>
    <recommendedName>
        <fullName evidence="9">Lipopolysaccharide export system permease protein LptG</fullName>
    </recommendedName>
</protein>
<evidence type="ECO:0000313" key="8">
    <source>
        <dbReference type="Proteomes" id="UP000247465"/>
    </source>
</evidence>
<evidence type="ECO:0008006" key="9">
    <source>
        <dbReference type="Google" id="ProtNLM"/>
    </source>
</evidence>
<feature type="transmembrane region" description="Helical" evidence="6">
    <location>
        <begin position="333"/>
        <end position="355"/>
    </location>
</feature>
<keyword evidence="5 6" id="KW-0472">Membrane</keyword>
<evidence type="ECO:0000256" key="5">
    <source>
        <dbReference type="ARBA" id="ARBA00023136"/>
    </source>
</evidence>
<gene>
    <name evidence="7" type="ORF">DF168_01478</name>
</gene>
<dbReference type="GO" id="GO:0015920">
    <property type="term" value="P:lipopolysaccharide transport"/>
    <property type="evidence" value="ECO:0007669"/>
    <property type="project" value="TreeGrafter"/>
</dbReference>
<dbReference type="InterPro" id="IPR005495">
    <property type="entry name" value="LptG/LptF_permease"/>
</dbReference>
<organism evidence="7 8">
    <name type="scientific">Candidatus Moanibacter tarae</name>
    <dbReference type="NCBI Taxonomy" id="2200854"/>
    <lineage>
        <taxon>Bacteria</taxon>
        <taxon>Pseudomonadati</taxon>
        <taxon>Verrucomicrobiota</taxon>
        <taxon>Opitutia</taxon>
        <taxon>Puniceicoccales</taxon>
        <taxon>Puniceicoccales incertae sedis</taxon>
        <taxon>Candidatus Moanibacter</taxon>
    </lineage>
</organism>
<evidence type="ECO:0000256" key="2">
    <source>
        <dbReference type="ARBA" id="ARBA00022475"/>
    </source>
</evidence>
<dbReference type="EMBL" id="CP029803">
    <property type="protein sequence ID" value="AWT60273.1"/>
    <property type="molecule type" value="Genomic_DNA"/>
</dbReference>
<name>A0A2Z4ADF4_9BACT</name>
<comment type="subcellular location">
    <subcellularLocation>
        <location evidence="1">Cell membrane</location>
        <topology evidence="1">Multi-pass membrane protein</topology>
    </subcellularLocation>
</comment>
<evidence type="ECO:0000256" key="3">
    <source>
        <dbReference type="ARBA" id="ARBA00022692"/>
    </source>
</evidence>
<dbReference type="Proteomes" id="UP000247465">
    <property type="component" value="Chromosome"/>
</dbReference>
<evidence type="ECO:0000256" key="6">
    <source>
        <dbReference type="SAM" id="Phobius"/>
    </source>
</evidence>
<dbReference type="GO" id="GO:0043190">
    <property type="term" value="C:ATP-binding cassette (ABC) transporter complex"/>
    <property type="evidence" value="ECO:0007669"/>
    <property type="project" value="TreeGrafter"/>
</dbReference>